<evidence type="ECO:0000256" key="1">
    <source>
        <dbReference type="ARBA" id="ARBA00022670"/>
    </source>
</evidence>
<dbReference type="GO" id="GO:0004222">
    <property type="term" value="F:metalloendopeptidase activity"/>
    <property type="evidence" value="ECO:0007669"/>
    <property type="project" value="InterPro"/>
</dbReference>
<evidence type="ECO:0000256" key="2">
    <source>
        <dbReference type="ARBA" id="ARBA00022723"/>
    </source>
</evidence>
<dbReference type="Proteomes" id="UP001378592">
    <property type="component" value="Unassembled WGS sequence"/>
</dbReference>
<keyword evidence="13" id="KW-1185">Reference proteome</keyword>
<comment type="similarity">
    <text evidence="6 9">Belongs to the peptidase M48 family.</text>
</comment>
<dbReference type="GO" id="GO:0046872">
    <property type="term" value="F:metal ion binding"/>
    <property type="evidence" value="ECO:0007669"/>
    <property type="project" value="UniProtKB-KW"/>
</dbReference>
<dbReference type="CDD" id="cd07331">
    <property type="entry name" value="M48C_Oma1_like"/>
    <property type="match status" value="1"/>
</dbReference>
<dbReference type="GO" id="GO:0034982">
    <property type="term" value="P:mitochondrial protein processing"/>
    <property type="evidence" value="ECO:0007669"/>
    <property type="project" value="TreeGrafter"/>
</dbReference>
<keyword evidence="3 9" id="KW-0378">Hydrolase</keyword>
<keyword evidence="10" id="KW-0472">Membrane</keyword>
<evidence type="ECO:0000256" key="3">
    <source>
        <dbReference type="ARBA" id="ARBA00022801"/>
    </source>
</evidence>
<reference evidence="12 13" key="1">
    <citation type="submission" date="2024-03" db="EMBL/GenBank/DDBJ databases">
        <title>The genome assembly and annotation of the cricket Gryllus longicercus Weissman &amp; Gray.</title>
        <authorList>
            <person name="Szrajer S."/>
            <person name="Gray D."/>
            <person name="Ylla G."/>
        </authorList>
    </citation>
    <scope>NUCLEOTIDE SEQUENCE [LARGE SCALE GENOMIC DNA]</scope>
    <source>
        <strain evidence="12">DAG 2021-001</strain>
        <tissue evidence="12">Whole body minus gut</tissue>
    </source>
</reference>
<evidence type="ECO:0000256" key="6">
    <source>
        <dbReference type="ARBA" id="ARBA00038233"/>
    </source>
</evidence>
<keyword evidence="4 9" id="KW-0862">Zinc</keyword>
<keyword evidence="2" id="KW-0479">Metal-binding</keyword>
<organism evidence="12 13">
    <name type="scientific">Gryllus longicercus</name>
    <dbReference type="NCBI Taxonomy" id="2509291"/>
    <lineage>
        <taxon>Eukaryota</taxon>
        <taxon>Metazoa</taxon>
        <taxon>Ecdysozoa</taxon>
        <taxon>Arthropoda</taxon>
        <taxon>Hexapoda</taxon>
        <taxon>Insecta</taxon>
        <taxon>Pterygota</taxon>
        <taxon>Neoptera</taxon>
        <taxon>Polyneoptera</taxon>
        <taxon>Orthoptera</taxon>
        <taxon>Ensifera</taxon>
        <taxon>Gryllidea</taxon>
        <taxon>Grylloidea</taxon>
        <taxon>Gryllidae</taxon>
        <taxon>Gryllinae</taxon>
        <taxon>Gryllus</taxon>
    </lineage>
</organism>
<evidence type="ECO:0000256" key="10">
    <source>
        <dbReference type="SAM" id="Phobius"/>
    </source>
</evidence>
<dbReference type="EMBL" id="JAZDUA010000357">
    <property type="protein sequence ID" value="KAK7793881.1"/>
    <property type="molecule type" value="Genomic_DNA"/>
</dbReference>
<keyword evidence="10" id="KW-1133">Transmembrane helix</keyword>
<evidence type="ECO:0000256" key="5">
    <source>
        <dbReference type="ARBA" id="ARBA00023049"/>
    </source>
</evidence>
<evidence type="ECO:0000256" key="4">
    <source>
        <dbReference type="ARBA" id="ARBA00022833"/>
    </source>
</evidence>
<evidence type="ECO:0000313" key="12">
    <source>
        <dbReference type="EMBL" id="KAK7793881.1"/>
    </source>
</evidence>
<sequence length="326" mass="37405">MWWKRLPVVQRETYVRTLKQRKLLYLALLTPVPAGAVYFYIAHIEETPITKRKRFIAFSNEQVLQLAEIEQKVITDEHERSILPAAHPAYCRVLRVVSRLLDSNKDVEGINEHLWRIIVVDDKDIANAFVLPNGTIFIYTGMLEMCTNDNQLSIVLAHEMSHTILGHTAERMSHAQLVECLLFVPVVIIWAILPDLGAMLTQWFSGVLTKMLLHLPFSRQAEMEADDVGLTLAAKACFDIREAPCFWKKMKAMTSDGLDDLEWLSTHPSYDTRQIVLNELIPSALQLRETCQCPKLSSQDPRHSIDTVIQMITQNRRIKKHEPLKA</sequence>
<feature type="transmembrane region" description="Helical" evidence="10">
    <location>
        <begin position="23"/>
        <end position="44"/>
    </location>
</feature>
<dbReference type="Pfam" id="PF01435">
    <property type="entry name" value="Peptidase_M48"/>
    <property type="match status" value="1"/>
</dbReference>
<dbReference type="GO" id="GO:0005743">
    <property type="term" value="C:mitochondrial inner membrane"/>
    <property type="evidence" value="ECO:0007669"/>
    <property type="project" value="TreeGrafter"/>
</dbReference>
<dbReference type="InterPro" id="IPR001915">
    <property type="entry name" value="Peptidase_M48"/>
</dbReference>
<evidence type="ECO:0000256" key="9">
    <source>
        <dbReference type="RuleBase" id="RU003983"/>
    </source>
</evidence>
<protein>
    <recommendedName>
        <fullName evidence="7">Metalloendopeptidase OMA1, mitochondrial</fullName>
    </recommendedName>
    <alternativeName>
        <fullName evidence="8">Overlapping with the m-AAA protease 1 homolog</fullName>
    </alternativeName>
</protein>
<dbReference type="AlphaFoldDB" id="A0AAN9Z2J7"/>
<dbReference type="PANTHER" id="PTHR22726:SF1">
    <property type="entry name" value="METALLOENDOPEPTIDASE OMA1, MITOCHONDRIAL"/>
    <property type="match status" value="1"/>
</dbReference>
<name>A0AAN9Z2J7_9ORTH</name>
<dbReference type="GO" id="GO:0006515">
    <property type="term" value="P:protein quality control for misfolded or incompletely synthesized proteins"/>
    <property type="evidence" value="ECO:0007669"/>
    <property type="project" value="TreeGrafter"/>
</dbReference>
<keyword evidence="10" id="KW-0812">Transmembrane</keyword>
<proteinExistence type="inferred from homology"/>
<feature type="domain" description="Peptidase M48" evidence="11">
    <location>
        <begin position="107"/>
        <end position="275"/>
    </location>
</feature>
<evidence type="ECO:0000256" key="7">
    <source>
        <dbReference type="ARBA" id="ARBA00040360"/>
    </source>
</evidence>
<comment type="caution">
    <text evidence="12">The sequence shown here is derived from an EMBL/GenBank/DDBJ whole genome shotgun (WGS) entry which is preliminary data.</text>
</comment>
<evidence type="ECO:0000313" key="13">
    <source>
        <dbReference type="Proteomes" id="UP001378592"/>
    </source>
</evidence>
<dbReference type="PANTHER" id="PTHR22726">
    <property type="entry name" value="METALLOENDOPEPTIDASE OMA1"/>
    <property type="match status" value="1"/>
</dbReference>
<keyword evidence="5 9" id="KW-0482">Metalloprotease</keyword>
<dbReference type="InterPro" id="IPR051156">
    <property type="entry name" value="Mito/Outer_Membr_Metalloprot"/>
</dbReference>
<gene>
    <name evidence="12" type="ORF">R5R35_003566</name>
</gene>
<evidence type="ECO:0000256" key="8">
    <source>
        <dbReference type="ARBA" id="ARBA00042978"/>
    </source>
</evidence>
<accession>A0AAN9Z2J7</accession>
<feature type="transmembrane region" description="Helical" evidence="10">
    <location>
        <begin position="180"/>
        <end position="204"/>
    </location>
</feature>
<evidence type="ECO:0000259" key="11">
    <source>
        <dbReference type="Pfam" id="PF01435"/>
    </source>
</evidence>
<comment type="cofactor">
    <cofactor evidence="9">
        <name>Zn(2+)</name>
        <dbReference type="ChEBI" id="CHEBI:29105"/>
    </cofactor>
    <text evidence="9">Binds 1 zinc ion per subunit.</text>
</comment>
<dbReference type="Gene3D" id="3.30.2010.10">
    <property type="entry name" value="Metalloproteases ('zincins'), catalytic domain"/>
    <property type="match status" value="1"/>
</dbReference>
<keyword evidence="1 9" id="KW-0645">Protease</keyword>